<dbReference type="InterPro" id="IPR018710">
    <property type="entry name" value="DUF2232"/>
</dbReference>
<protein>
    <submittedName>
        <fullName evidence="2">Membrane protein</fullName>
    </submittedName>
</protein>
<keyword evidence="1" id="KW-0812">Transmembrane</keyword>
<dbReference type="PANTHER" id="PTHR41324">
    <property type="entry name" value="MEMBRANE PROTEIN-RELATED"/>
    <property type="match status" value="1"/>
</dbReference>
<dbReference type="AlphaFoldDB" id="A0A917XYE7"/>
<reference evidence="2" key="2">
    <citation type="submission" date="2020-09" db="EMBL/GenBank/DDBJ databases">
        <authorList>
            <person name="Sun Q."/>
            <person name="Ohkuma M."/>
        </authorList>
    </citation>
    <scope>NUCLEOTIDE SEQUENCE</scope>
    <source>
        <strain evidence="2">JCM 17251</strain>
    </source>
</reference>
<keyword evidence="3" id="KW-1185">Reference proteome</keyword>
<organism evidence="2 3">
    <name type="scientific">Oceanobacillus indicireducens</name>
    <dbReference type="NCBI Taxonomy" id="1004261"/>
    <lineage>
        <taxon>Bacteria</taxon>
        <taxon>Bacillati</taxon>
        <taxon>Bacillota</taxon>
        <taxon>Bacilli</taxon>
        <taxon>Bacillales</taxon>
        <taxon>Bacillaceae</taxon>
        <taxon>Oceanobacillus</taxon>
    </lineage>
</organism>
<reference evidence="2" key="1">
    <citation type="journal article" date="2014" name="Int. J. Syst. Evol. Microbiol.">
        <title>Complete genome sequence of Corynebacterium casei LMG S-19264T (=DSM 44701T), isolated from a smear-ripened cheese.</title>
        <authorList>
            <consortium name="US DOE Joint Genome Institute (JGI-PGF)"/>
            <person name="Walter F."/>
            <person name="Albersmeier A."/>
            <person name="Kalinowski J."/>
            <person name="Ruckert C."/>
        </authorList>
    </citation>
    <scope>NUCLEOTIDE SEQUENCE</scope>
    <source>
        <strain evidence="2">JCM 17251</strain>
    </source>
</reference>
<dbReference type="EMBL" id="BMOS01000011">
    <property type="protein sequence ID" value="GGN57645.1"/>
    <property type="molecule type" value="Genomic_DNA"/>
</dbReference>
<dbReference type="PANTHER" id="PTHR41324:SF1">
    <property type="entry name" value="DUF2232 DOMAIN-CONTAINING PROTEIN"/>
    <property type="match status" value="1"/>
</dbReference>
<feature type="transmembrane region" description="Helical" evidence="1">
    <location>
        <begin position="167"/>
        <end position="190"/>
    </location>
</feature>
<feature type="transmembrane region" description="Helical" evidence="1">
    <location>
        <begin position="12"/>
        <end position="43"/>
    </location>
</feature>
<accession>A0A917XYE7</accession>
<keyword evidence="1" id="KW-1133">Transmembrane helix</keyword>
<dbReference type="Proteomes" id="UP000624041">
    <property type="component" value="Unassembled WGS sequence"/>
</dbReference>
<evidence type="ECO:0000256" key="1">
    <source>
        <dbReference type="SAM" id="Phobius"/>
    </source>
</evidence>
<sequence length="313" mass="35355">MNNTKKLTEGALLAGIYLILLFGTLVPFLSTFMMVLLPIPFVIYTSKHGVKPGMLVVVFASLISMILTVIYLPLTLMMGAAGLLIGHAINKERTAYETWAYGTLGFIGGLLFTLAFTQVLLGVNFVQEIETIATDQVDWYISLMEGVGLESGEAVDMEALFIEQIQYFIKLMPAFIAISAVFLAFLTQWISYKLLNRMYNKKLYFPPFRSLKLPTSIIWLYLIVIIASLISSDPNSIMYVGVQNALIILEMLLVIQGFSFIFFFTHYKKWSKVIPILSIVLTILFPLFLLYFVRILGIIDIGLNLRARLQKNK</sequence>
<feature type="transmembrane region" description="Helical" evidence="1">
    <location>
        <begin position="276"/>
        <end position="299"/>
    </location>
</feature>
<gene>
    <name evidence="2" type="ORF">GCM10007971_18800</name>
</gene>
<dbReference type="Pfam" id="PF09991">
    <property type="entry name" value="DUF2232"/>
    <property type="match status" value="1"/>
</dbReference>
<feature type="transmembrane region" description="Helical" evidence="1">
    <location>
        <begin position="237"/>
        <end position="264"/>
    </location>
</feature>
<name>A0A917XYE7_9BACI</name>
<feature type="transmembrane region" description="Helical" evidence="1">
    <location>
        <begin position="55"/>
        <end position="86"/>
    </location>
</feature>
<evidence type="ECO:0000313" key="3">
    <source>
        <dbReference type="Proteomes" id="UP000624041"/>
    </source>
</evidence>
<keyword evidence="1" id="KW-0472">Membrane</keyword>
<dbReference type="RefSeq" id="WP_188856947.1">
    <property type="nucleotide sequence ID" value="NZ_BMOS01000011.1"/>
</dbReference>
<evidence type="ECO:0000313" key="2">
    <source>
        <dbReference type="EMBL" id="GGN57645.1"/>
    </source>
</evidence>
<feature type="transmembrane region" description="Helical" evidence="1">
    <location>
        <begin position="98"/>
        <end position="121"/>
    </location>
</feature>
<feature type="transmembrane region" description="Helical" evidence="1">
    <location>
        <begin position="211"/>
        <end position="231"/>
    </location>
</feature>
<proteinExistence type="predicted"/>
<comment type="caution">
    <text evidence="2">The sequence shown here is derived from an EMBL/GenBank/DDBJ whole genome shotgun (WGS) entry which is preliminary data.</text>
</comment>